<protein>
    <submittedName>
        <fullName evidence="1">Uncharacterized protein</fullName>
    </submittedName>
</protein>
<gene>
    <name evidence="1" type="ORF">P5673_004102</name>
</gene>
<organism evidence="1 2">
    <name type="scientific">Acropora cervicornis</name>
    <name type="common">Staghorn coral</name>
    <dbReference type="NCBI Taxonomy" id="6130"/>
    <lineage>
        <taxon>Eukaryota</taxon>
        <taxon>Metazoa</taxon>
        <taxon>Cnidaria</taxon>
        <taxon>Anthozoa</taxon>
        <taxon>Hexacorallia</taxon>
        <taxon>Scleractinia</taxon>
        <taxon>Astrocoeniina</taxon>
        <taxon>Acroporidae</taxon>
        <taxon>Acropora</taxon>
    </lineage>
</organism>
<comment type="caution">
    <text evidence="1">The sequence shown here is derived from an EMBL/GenBank/DDBJ whole genome shotgun (WGS) entry which is preliminary data.</text>
</comment>
<name>A0AAD9R1P4_ACRCE</name>
<evidence type="ECO:0000313" key="1">
    <source>
        <dbReference type="EMBL" id="KAK2571498.1"/>
    </source>
</evidence>
<sequence length="83" mass="9009">MNSGYFVVVGKGTFSLSGGDTSAVPAIVLEMETRAFCKSQHHMQLREAALPSPANDDKRYKAYITDYQALSKLFLGVLGKIAP</sequence>
<evidence type="ECO:0000313" key="2">
    <source>
        <dbReference type="Proteomes" id="UP001249851"/>
    </source>
</evidence>
<accession>A0AAD9R1P4</accession>
<reference evidence="1" key="2">
    <citation type="journal article" date="2023" name="Science">
        <title>Genomic signatures of disease resistance in endangered staghorn corals.</title>
        <authorList>
            <person name="Vollmer S.V."/>
            <person name="Selwyn J.D."/>
            <person name="Despard B.A."/>
            <person name="Roesel C.L."/>
        </authorList>
    </citation>
    <scope>NUCLEOTIDE SEQUENCE</scope>
    <source>
        <strain evidence="1">K2</strain>
    </source>
</reference>
<proteinExistence type="predicted"/>
<dbReference type="EMBL" id="JARQWQ010000006">
    <property type="protein sequence ID" value="KAK2571498.1"/>
    <property type="molecule type" value="Genomic_DNA"/>
</dbReference>
<keyword evidence="2" id="KW-1185">Reference proteome</keyword>
<dbReference type="AlphaFoldDB" id="A0AAD9R1P4"/>
<dbReference type="Proteomes" id="UP001249851">
    <property type="component" value="Unassembled WGS sequence"/>
</dbReference>
<reference evidence="1" key="1">
    <citation type="journal article" date="2023" name="G3 (Bethesda)">
        <title>Whole genome assembly and annotation of the endangered Caribbean coral Acropora cervicornis.</title>
        <authorList>
            <person name="Selwyn J.D."/>
            <person name="Vollmer S.V."/>
        </authorList>
    </citation>
    <scope>NUCLEOTIDE SEQUENCE</scope>
    <source>
        <strain evidence="1">K2</strain>
    </source>
</reference>